<keyword evidence="3" id="KW-0732">Signal</keyword>
<keyword evidence="2 3" id="KW-0378">Hydrolase</keyword>
<dbReference type="InterPro" id="IPR002018">
    <property type="entry name" value="CarbesteraseB"/>
</dbReference>
<evidence type="ECO:0000256" key="1">
    <source>
        <dbReference type="ARBA" id="ARBA00005964"/>
    </source>
</evidence>
<proteinExistence type="inferred from homology"/>
<evidence type="ECO:0000313" key="5">
    <source>
        <dbReference type="EMBL" id="QEC77378.1"/>
    </source>
</evidence>
<feature type="chain" id="PRO_5023158606" description="Carboxylic ester hydrolase" evidence="3">
    <location>
        <begin position="25"/>
        <end position="542"/>
    </location>
</feature>
<dbReference type="AlphaFoldDB" id="A0A5B8W4W2"/>
<protein>
    <recommendedName>
        <fullName evidence="3">Carboxylic ester hydrolase</fullName>
        <ecNumber evidence="3">3.1.1.-</ecNumber>
    </recommendedName>
</protein>
<evidence type="ECO:0000256" key="3">
    <source>
        <dbReference type="RuleBase" id="RU361235"/>
    </source>
</evidence>
<dbReference type="InterPro" id="IPR050309">
    <property type="entry name" value="Type-B_Carboxylest/Lipase"/>
</dbReference>
<dbReference type="SUPFAM" id="SSF53474">
    <property type="entry name" value="alpha/beta-Hydrolases"/>
    <property type="match status" value="1"/>
</dbReference>
<feature type="domain" description="Carboxylesterase type B" evidence="4">
    <location>
        <begin position="36"/>
        <end position="529"/>
    </location>
</feature>
<organism evidence="5 6">
    <name type="scientific">Mucilaginibacter ginsenosidivorax</name>
    <dbReference type="NCBI Taxonomy" id="862126"/>
    <lineage>
        <taxon>Bacteria</taxon>
        <taxon>Pseudomonadati</taxon>
        <taxon>Bacteroidota</taxon>
        <taxon>Sphingobacteriia</taxon>
        <taxon>Sphingobacteriales</taxon>
        <taxon>Sphingobacteriaceae</taxon>
        <taxon>Mucilaginibacter</taxon>
    </lineage>
</organism>
<dbReference type="Proteomes" id="UP000321362">
    <property type="component" value="Chromosome"/>
</dbReference>
<accession>A0A5B8W4W2</accession>
<reference evidence="5 6" key="1">
    <citation type="journal article" date="2013" name="J. Microbiol.">
        <title>Mucilaginibacter ginsenosidivorax sp. nov., with ginsenoside converting activity isolated from sediment.</title>
        <authorList>
            <person name="Kim J.K."/>
            <person name="Choi T.E."/>
            <person name="Liu Q.M."/>
            <person name="Park H.Y."/>
            <person name="Yi T.H."/>
            <person name="Yoon M.H."/>
            <person name="Kim S.C."/>
            <person name="Im W.T."/>
        </authorList>
    </citation>
    <scope>NUCLEOTIDE SEQUENCE [LARGE SCALE GENOMIC DNA]</scope>
    <source>
        <strain evidence="5 6">KHI28</strain>
    </source>
</reference>
<dbReference type="EMBL" id="CP042437">
    <property type="protein sequence ID" value="QEC77378.1"/>
    <property type="molecule type" value="Genomic_DNA"/>
</dbReference>
<gene>
    <name evidence="5" type="ORF">FSB76_16005</name>
</gene>
<dbReference type="InterPro" id="IPR029058">
    <property type="entry name" value="AB_hydrolase_fold"/>
</dbReference>
<dbReference type="KEGG" id="mgk:FSB76_16005"/>
<evidence type="ECO:0000313" key="6">
    <source>
        <dbReference type="Proteomes" id="UP000321362"/>
    </source>
</evidence>
<feature type="signal peptide" evidence="3">
    <location>
        <begin position="1"/>
        <end position="24"/>
    </location>
</feature>
<sequence>MNKNSTFWALLAICLLPLFGYSQSSDAVIAGENVAVTSTDAGQVRGYIHNGTFNYKGIPYATAKRFMAPEKPAPWQGVRASLVYGAVCPIDPTTTVNDPIEFSFQHNWGYMNEDCLKLNVWTPGINDQKKRPVMVWLHGGGFAAGSAIELPSYDGENLSKKGDVVVVSINHRLNLLGFLNLSAYGDKYKSSANVGMMDIVAALQWVKQNIASFGGDPDNVTIFGQSGGGGKVTTLMAAPSAKGLFHKAIVQSGSYQSKFMDNDVSKRIGAAMLEVLNLQPNQADSLQTISYERLSAAAKKALPKVAQQLKAEGKPVAGFGLGWEPVNDGVFLPYQLNDPAAAELSKNIPLLVGSTKTEFMASLINPAIRNFSMDDVKSYLQKKYADKTDAYMAEVLKAYPGTVKPSDYLDIDLATFRPGVIRQANAKSAVAGAAPVYMYMFTWQSPVADGMFKSIHCIDICFEFDNIKRCEEMTGGGKDAYALANKMSQAWINFAHTGNPNAKGLPNWPAYTAQNGAAMLFDNKAEVKYHHDAALLQMASAK</sequence>
<evidence type="ECO:0000259" key="4">
    <source>
        <dbReference type="Pfam" id="PF00135"/>
    </source>
</evidence>
<dbReference type="InterPro" id="IPR019826">
    <property type="entry name" value="Carboxylesterase_B_AS"/>
</dbReference>
<name>A0A5B8W4W2_9SPHI</name>
<dbReference type="Gene3D" id="3.40.50.1820">
    <property type="entry name" value="alpha/beta hydrolase"/>
    <property type="match status" value="1"/>
</dbReference>
<dbReference type="EC" id="3.1.1.-" evidence="3"/>
<dbReference type="GO" id="GO:0016787">
    <property type="term" value="F:hydrolase activity"/>
    <property type="evidence" value="ECO:0007669"/>
    <property type="project" value="UniProtKB-KW"/>
</dbReference>
<dbReference type="RefSeq" id="WP_147055007.1">
    <property type="nucleotide sequence ID" value="NZ_CP042437.1"/>
</dbReference>
<dbReference type="Pfam" id="PF00135">
    <property type="entry name" value="COesterase"/>
    <property type="match status" value="1"/>
</dbReference>
<dbReference type="PANTHER" id="PTHR11559">
    <property type="entry name" value="CARBOXYLESTERASE"/>
    <property type="match status" value="1"/>
</dbReference>
<comment type="similarity">
    <text evidence="1 3">Belongs to the type-B carboxylesterase/lipase family.</text>
</comment>
<keyword evidence="6" id="KW-1185">Reference proteome</keyword>
<dbReference type="OrthoDB" id="9775851at2"/>
<dbReference type="PROSITE" id="PS00122">
    <property type="entry name" value="CARBOXYLESTERASE_B_1"/>
    <property type="match status" value="1"/>
</dbReference>
<evidence type="ECO:0000256" key="2">
    <source>
        <dbReference type="ARBA" id="ARBA00022801"/>
    </source>
</evidence>